<name>A0A9X1FB07_9FLAO</name>
<accession>A0A9X1FB07</accession>
<dbReference type="RefSeq" id="WP_218545975.1">
    <property type="nucleotide sequence ID" value="NZ_JAGSPD010000006.1"/>
</dbReference>
<dbReference type="Pfam" id="PF13648">
    <property type="entry name" value="Lipocalin_4"/>
    <property type="match status" value="1"/>
</dbReference>
<dbReference type="AlphaFoldDB" id="A0A9X1FB07"/>
<gene>
    <name evidence="2" type="ORF">KCG49_08960</name>
</gene>
<feature type="domain" description="Lipocalin-like" evidence="1">
    <location>
        <begin position="26"/>
        <end position="114"/>
    </location>
</feature>
<evidence type="ECO:0000313" key="2">
    <source>
        <dbReference type="EMBL" id="MBV7269315.1"/>
    </source>
</evidence>
<proteinExistence type="predicted"/>
<keyword evidence="3" id="KW-1185">Reference proteome</keyword>
<evidence type="ECO:0000259" key="1">
    <source>
        <dbReference type="Pfam" id="PF13648"/>
    </source>
</evidence>
<protein>
    <submittedName>
        <fullName evidence="2">Lipocalin family protein</fullName>
    </submittedName>
</protein>
<evidence type="ECO:0000313" key="3">
    <source>
        <dbReference type="Proteomes" id="UP001138894"/>
    </source>
</evidence>
<dbReference type="EMBL" id="JAGSPD010000006">
    <property type="protein sequence ID" value="MBV7269315.1"/>
    <property type="molecule type" value="Genomic_DNA"/>
</dbReference>
<dbReference type="InterPro" id="IPR024311">
    <property type="entry name" value="Lipocalin-like"/>
</dbReference>
<comment type="caution">
    <text evidence="2">The sequence shown here is derived from an EMBL/GenBank/DDBJ whole genome shotgun (WGS) entry which is preliminary data.</text>
</comment>
<organism evidence="2 3">
    <name type="scientific">Winogradskyella luteola</name>
    <dbReference type="NCBI Taxonomy" id="2828330"/>
    <lineage>
        <taxon>Bacteria</taxon>
        <taxon>Pseudomonadati</taxon>
        <taxon>Bacteroidota</taxon>
        <taxon>Flavobacteriia</taxon>
        <taxon>Flavobacteriales</taxon>
        <taxon>Flavobacteriaceae</taxon>
        <taxon>Winogradskyella</taxon>
    </lineage>
</organism>
<dbReference type="Proteomes" id="UP001138894">
    <property type="component" value="Unassembled WGS sequence"/>
</dbReference>
<sequence length="137" mass="15869">MKNNMLIVFILFNLVLNAQIINNESIKGKWEVVDMEKSPENPPFSLMTDSFRNASFTFNEDKTFKLETSHANSFFSMIVSVVNNSVWRLSGDANQVSVLIENNEEKELEIFITKSDENILFKINAKDDYFLMKMNKV</sequence>
<reference evidence="2" key="1">
    <citation type="submission" date="2021-04" db="EMBL/GenBank/DDBJ databases">
        <authorList>
            <person name="Pira H."/>
            <person name="Risdian C."/>
            <person name="Wink J."/>
        </authorList>
    </citation>
    <scope>NUCLEOTIDE SEQUENCE</scope>
    <source>
        <strain evidence="2">WHY3</strain>
    </source>
</reference>